<dbReference type="CDD" id="cd15225">
    <property type="entry name" value="7tmA_OR10A-like"/>
    <property type="match status" value="1"/>
</dbReference>
<dbReference type="PROSITE" id="PS50262">
    <property type="entry name" value="G_PROTEIN_RECEP_F1_2"/>
    <property type="match status" value="1"/>
</dbReference>
<keyword evidence="9" id="KW-0675">Receptor</keyword>
<sequence length="312" mass="35105">MRNIIGGHSVTEFLLVGFSDLSLPLQHLLFTLFLVIYIITLLGNAIIIVTVTLDTHLHIPMYFFLWNLSILEVCYISVTIPKVLGDLLSQKRSITFIGCGGQMYFFILFATSECFLLAVIAYDRHVAICNPLRYSTIMSSSICIQLVASSWVASVLLSMGQTGFIFSQPYCGPNTINHYFCDIPPVKNLACQDTANNEIAIFVYNVAVIIIPFLLILVSYVCVLKANLRIRSVEGRRKAFSTCASHLLSVSLFYSTGTITYLRPKSSYSLNNDRLLSSFYTIMTPMFNPLIYSLRNKEVKGALRRILSLRRV</sequence>
<dbReference type="OrthoDB" id="9975554at2759"/>
<keyword evidence="8 9" id="KW-0807">Transducer</keyword>
<evidence type="ECO:0000256" key="5">
    <source>
        <dbReference type="ARBA" id="ARBA00022725"/>
    </source>
</evidence>
<reference evidence="13" key="1">
    <citation type="submission" date="2025-08" db="UniProtKB">
        <authorList>
            <consortium name="RefSeq"/>
        </authorList>
    </citation>
    <scope>IDENTIFICATION</scope>
</reference>
<evidence type="ECO:0000259" key="11">
    <source>
        <dbReference type="PROSITE" id="PS50262"/>
    </source>
</evidence>
<keyword evidence="5 10" id="KW-0552">Olfaction</keyword>
<keyword evidence="7 10" id="KW-0472">Membrane</keyword>
<feature type="transmembrane region" description="Helical" evidence="10">
    <location>
        <begin position="134"/>
        <end position="157"/>
    </location>
</feature>
<dbReference type="SUPFAM" id="SSF81321">
    <property type="entry name" value="Family A G protein-coupled receptor-like"/>
    <property type="match status" value="1"/>
</dbReference>
<feature type="transmembrane region" description="Helical" evidence="10">
    <location>
        <begin position="275"/>
        <end position="294"/>
    </location>
</feature>
<evidence type="ECO:0000256" key="3">
    <source>
        <dbReference type="ARBA" id="ARBA00022606"/>
    </source>
</evidence>
<organism evidence="12 13">
    <name type="scientific">Microcaecilia unicolor</name>
    <dbReference type="NCBI Taxonomy" id="1415580"/>
    <lineage>
        <taxon>Eukaryota</taxon>
        <taxon>Metazoa</taxon>
        <taxon>Chordata</taxon>
        <taxon>Craniata</taxon>
        <taxon>Vertebrata</taxon>
        <taxon>Euteleostomi</taxon>
        <taxon>Amphibia</taxon>
        <taxon>Gymnophiona</taxon>
        <taxon>Siphonopidae</taxon>
        <taxon>Microcaecilia</taxon>
    </lineage>
</organism>
<evidence type="ECO:0000313" key="12">
    <source>
        <dbReference type="Proteomes" id="UP000515156"/>
    </source>
</evidence>
<feature type="transmembrane region" description="Helical" evidence="10">
    <location>
        <begin position="63"/>
        <end position="84"/>
    </location>
</feature>
<evidence type="ECO:0000256" key="9">
    <source>
        <dbReference type="RuleBase" id="RU000688"/>
    </source>
</evidence>
<keyword evidence="4 9" id="KW-0812">Transmembrane</keyword>
<feature type="transmembrane region" description="Helical" evidence="10">
    <location>
        <begin position="104"/>
        <end position="122"/>
    </location>
</feature>
<dbReference type="RefSeq" id="XP_030062652.1">
    <property type="nucleotide sequence ID" value="XM_030206792.1"/>
</dbReference>
<gene>
    <name evidence="13" type="primary">LOC115472501</name>
</gene>
<keyword evidence="3 10" id="KW-0716">Sensory transduction</keyword>
<keyword evidence="6 10" id="KW-1133">Transmembrane helix</keyword>
<dbReference type="InterPro" id="IPR000725">
    <property type="entry name" value="Olfact_rcpt"/>
</dbReference>
<evidence type="ECO:0000256" key="10">
    <source>
        <dbReference type="RuleBase" id="RU363047"/>
    </source>
</evidence>
<evidence type="ECO:0000256" key="2">
    <source>
        <dbReference type="ARBA" id="ARBA00022475"/>
    </source>
</evidence>
<evidence type="ECO:0000256" key="6">
    <source>
        <dbReference type="ARBA" id="ARBA00022989"/>
    </source>
</evidence>
<feature type="transmembrane region" description="Helical" evidence="10">
    <location>
        <begin position="244"/>
        <end position="263"/>
    </location>
</feature>
<evidence type="ECO:0000256" key="4">
    <source>
        <dbReference type="ARBA" id="ARBA00022692"/>
    </source>
</evidence>
<feature type="transmembrane region" description="Helical" evidence="10">
    <location>
        <begin position="202"/>
        <end position="223"/>
    </location>
</feature>
<evidence type="ECO:0000313" key="13">
    <source>
        <dbReference type="RefSeq" id="XP_030062652.1"/>
    </source>
</evidence>
<dbReference type="PRINTS" id="PR00237">
    <property type="entry name" value="GPCRRHODOPSN"/>
</dbReference>
<dbReference type="InterPro" id="IPR000276">
    <property type="entry name" value="GPCR_Rhodpsn"/>
</dbReference>
<dbReference type="PRINTS" id="PR00245">
    <property type="entry name" value="OLFACTORYR"/>
</dbReference>
<dbReference type="Gene3D" id="1.20.1070.10">
    <property type="entry name" value="Rhodopsin 7-helix transmembrane proteins"/>
    <property type="match status" value="1"/>
</dbReference>
<proteinExistence type="inferred from homology"/>
<keyword evidence="2 10" id="KW-1003">Cell membrane</keyword>
<dbReference type="GO" id="GO:0005886">
    <property type="term" value="C:plasma membrane"/>
    <property type="evidence" value="ECO:0007669"/>
    <property type="project" value="UniProtKB-SubCell"/>
</dbReference>
<keyword evidence="12" id="KW-1185">Reference proteome</keyword>
<evidence type="ECO:0000256" key="1">
    <source>
        <dbReference type="ARBA" id="ARBA00004651"/>
    </source>
</evidence>
<comment type="subcellular location">
    <subcellularLocation>
        <location evidence="1 10">Cell membrane</location>
        <topology evidence="1 10">Multi-pass membrane protein</topology>
    </subcellularLocation>
</comment>
<dbReference type="Pfam" id="PF13853">
    <property type="entry name" value="7tm_4"/>
    <property type="match status" value="1"/>
</dbReference>
<protein>
    <recommendedName>
        <fullName evidence="10">Olfactory receptor</fullName>
    </recommendedName>
</protein>
<feature type="transmembrane region" description="Helical" evidence="10">
    <location>
        <begin position="28"/>
        <end position="51"/>
    </location>
</feature>
<dbReference type="FunCoup" id="A0A6P7Y553">
    <property type="interactions" value="406"/>
</dbReference>
<evidence type="ECO:0000256" key="8">
    <source>
        <dbReference type="ARBA" id="ARBA00023224"/>
    </source>
</evidence>
<dbReference type="GO" id="GO:0004930">
    <property type="term" value="F:G protein-coupled receptor activity"/>
    <property type="evidence" value="ECO:0007669"/>
    <property type="project" value="UniProtKB-KW"/>
</dbReference>
<accession>A0A6P7Y553</accession>
<dbReference type="Proteomes" id="UP000515156">
    <property type="component" value="Chromosome 6"/>
</dbReference>
<dbReference type="InterPro" id="IPR017452">
    <property type="entry name" value="GPCR_Rhodpsn_7TM"/>
</dbReference>
<comment type="similarity">
    <text evidence="9">Belongs to the G-protein coupled receptor 1 family.</text>
</comment>
<keyword evidence="9" id="KW-0297">G-protein coupled receptor</keyword>
<dbReference type="AlphaFoldDB" id="A0A6P7Y553"/>
<dbReference type="PANTHER" id="PTHR26453">
    <property type="entry name" value="OLFACTORY RECEPTOR"/>
    <property type="match status" value="1"/>
</dbReference>
<name>A0A6P7Y553_9AMPH</name>
<dbReference type="InParanoid" id="A0A6P7Y553"/>
<dbReference type="FunFam" id="1.20.1070.10:FF:000001">
    <property type="entry name" value="Olfactory receptor"/>
    <property type="match status" value="1"/>
</dbReference>
<dbReference type="GeneID" id="115472501"/>
<dbReference type="PROSITE" id="PS00237">
    <property type="entry name" value="G_PROTEIN_RECEP_F1_1"/>
    <property type="match status" value="1"/>
</dbReference>
<evidence type="ECO:0000256" key="7">
    <source>
        <dbReference type="ARBA" id="ARBA00023136"/>
    </source>
</evidence>
<dbReference type="GO" id="GO:0004984">
    <property type="term" value="F:olfactory receptor activity"/>
    <property type="evidence" value="ECO:0007669"/>
    <property type="project" value="InterPro"/>
</dbReference>
<feature type="domain" description="G-protein coupled receptors family 1 profile" evidence="11">
    <location>
        <begin position="43"/>
        <end position="292"/>
    </location>
</feature>